<dbReference type="PROSITE" id="PS00041">
    <property type="entry name" value="HTH_ARAC_FAMILY_1"/>
    <property type="match status" value="1"/>
</dbReference>
<keyword evidence="2 5" id="KW-0238">DNA-binding</keyword>
<proteinExistence type="predicted"/>
<dbReference type="EMBL" id="FNPI01000026">
    <property type="protein sequence ID" value="SDZ65928.1"/>
    <property type="molecule type" value="Genomic_DNA"/>
</dbReference>
<keyword evidence="6" id="KW-1185">Reference proteome</keyword>
<protein>
    <submittedName>
        <fullName evidence="5">AraC-type DNA-binding protein</fullName>
    </submittedName>
</protein>
<gene>
    <name evidence="5" type="ORF">SAMN05421736_12659</name>
</gene>
<evidence type="ECO:0000256" key="1">
    <source>
        <dbReference type="ARBA" id="ARBA00023015"/>
    </source>
</evidence>
<accession>A0A1H3UUC3</accession>
<evidence type="ECO:0000256" key="3">
    <source>
        <dbReference type="ARBA" id="ARBA00023163"/>
    </source>
</evidence>
<dbReference type="InterPro" id="IPR037923">
    <property type="entry name" value="HTH-like"/>
</dbReference>
<evidence type="ECO:0000256" key="2">
    <source>
        <dbReference type="ARBA" id="ARBA00023125"/>
    </source>
</evidence>
<dbReference type="PANTHER" id="PTHR43280:SF28">
    <property type="entry name" value="HTH-TYPE TRANSCRIPTIONAL ACTIVATOR RHAS"/>
    <property type="match status" value="1"/>
</dbReference>
<dbReference type="GO" id="GO:0003700">
    <property type="term" value="F:DNA-binding transcription factor activity"/>
    <property type="evidence" value="ECO:0007669"/>
    <property type="project" value="InterPro"/>
</dbReference>
<organism evidence="5 6">
    <name type="scientific">Evansella caseinilytica</name>
    <dbReference type="NCBI Taxonomy" id="1503961"/>
    <lineage>
        <taxon>Bacteria</taxon>
        <taxon>Bacillati</taxon>
        <taxon>Bacillota</taxon>
        <taxon>Bacilli</taxon>
        <taxon>Bacillales</taxon>
        <taxon>Bacillaceae</taxon>
        <taxon>Evansella</taxon>
    </lineage>
</organism>
<sequence>MEKIDYNVYILVVKGRVNYSINDKRIVGEKGDLLYIPSETVRSGKNHASGAHQKYTVAFTLAESGEKTATFPIKHHFHHIKAKNPEYVKHRMERLFVDSRGDRKFQSYICNGILQELLGMFARELESPAITPSKVKYAAIIEQYLLKNYRRPIEIEQLAKLINRSSSYTISVFKEVMGQSPIKYIHQLRISEACNLLLNTAMTVAAISDYLGYYDPSYFSRMFKKLTSMSPKEFAVYGHQLDISRHDFK</sequence>
<dbReference type="Gene3D" id="1.10.10.60">
    <property type="entry name" value="Homeodomain-like"/>
    <property type="match status" value="2"/>
</dbReference>
<dbReference type="InterPro" id="IPR009057">
    <property type="entry name" value="Homeodomain-like_sf"/>
</dbReference>
<dbReference type="PROSITE" id="PS01124">
    <property type="entry name" value="HTH_ARAC_FAMILY_2"/>
    <property type="match status" value="1"/>
</dbReference>
<dbReference type="InterPro" id="IPR018060">
    <property type="entry name" value="HTH_AraC"/>
</dbReference>
<dbReference type="SMART" id="SM00342">
    <property type="entry name" value="HTH_ARAC"/>
    <property type="match status" value="1"/>
</dbReference>
<dbReference type="Proteomes" id="UP000198935">
    <property type="component" value="Unassembled WGS sequence"/>
</dbReference>
<dbReference type="AlphaFoldDB" id="A0A1H3UUC3"/>
<keyword evidence="3" id="KW-0804">Transcription</keyword>
<name>A0A1H3UUC3_9BACI</name>
<dbReference type="PANTHER" id="PTHR43280">
    <property type="entry name" value="ARAC-FAMILY TRANSCRIPTIONAL REGULATOR"/>
    <property type="match status" value="1"/>
</dbReference>
<dbReference type="GO" id="GO:0043565">
    <property type="term" value="F:sequence-specific DNA binding"/>
    <property type="evidence" value="ECO:0007669"/>
    <property type="project" value="InterPro"/>
</dbReference>
<dbReference type="Pfam" id="PF12833">
    <property type="entry name" value="HTH_18"/>
    <property type="match status" value="1"/>
</dbReference>
<feature type="domain" description="HTH araC/xylS-type" evidence="4">
    <location>
        <begin position="139"/>
        <end position="237"/>
    </location>
</feature>
<dbReference type="InterPro" id="IPR018062">
    <property type="entry name" value="HTH_AraC-typ_CS"/>
</dbReference>
<evidence type="ECO:0000259" key="4">
    <source>
        <dbReference type="PROSITE" id="PS01124"/>
    </source>
</evidence>
<dbReference type="STRING" id="1503961.SAMN05421736_12659"/>
<evidence type="ECO:0000313" key="5">
    <source>
        <dbReference type="EMBL" id="SDZ65928.1"/>
    </source>
</evidence>
<dbReference type="SUPFAM" id="SSF46689">
    <property type="entry name" value="Homeodomain-like"/>
    <property type="match status" value="2"/>
</dbReference>
<dbReference type="InterPro" id="IPR003313">
    <property type="entry name" value="AraC-bd"/>
</dbReference>
<dbReference type="Pfam" id="PF02311">
    <property type="entry name" value="AraC_binding"/>
    <property type="match status" value="1"/>
</dbReference>
<dbReference type="SUPFAM" id="SSF51215">
    <property type="entry name" value="Regulatory protein AraC"/>
    <property type="match status" value="1"/>
</dbReference>
<keyword evidence="1" id="KW-0805">Transcription regulation</keyword>
<reference evidence="6" key="1">
    <citation type="submission" date="2016-10" db="EMBL/GenBank/DDBJ databases">
        <authorList>
            <person name="Varghese N."/>
            <person name="Submissions S."/>
        </authorList>
    </citation>
    <scope>NUCLEOTIDE SEQUENCE [LARGE SCALE GENOMIC DNA]</scope>
    <source>
        <strain evidence="6">SP</strain>
    </source>
</reference>
<evidence type="ECO:0000313" key="6">
    <source>
        <dbReference type="Proteomes" id="UP000198935"/>
    </source>
</evidence>